<dbReference type="Gramene" id="LPERR07G03150.1">
    <property type="protein sequence ID" value="LPERR07G03150.1"/>
    <property type="gene ID" value="LPERR07G03150"/>
</dbReference>
<evidence type="ECO:0000313" key="7">
    <source>
        <dbReference type="EnsemblPlants" id="LPERR07G03150.1"/>
    </source>
</evidence>
<dbReference type="eggNOG" id="ENOG502QV1G">
    <property type="taxonomic scope" value="Eukaryota"/>
</dbReference>
<dbReference type="AlphaFoldDB" id="A0A0D9WVN6"/>
<keyword evidence="5" id="KW-0325">Glycoprotein</keyword>
<feature type="signal peptide" evidence="6">
    <location>
        <begin position="1"/>
        <end position="23"/>
    </location>
</feature>
<dbReference type="Proteomes" id="UP000032180">
    <property type="component" value="Chromosome 7"/>
</dbReference>
<keyword evidence="4" id="KW-0472">Membrane</keyword>
<evidence type="ECO:0000256" key="1">
    <source>
        <dbReference type="ARBA" id="ARBA00004606"/>
    </source>
</evidence>
<organism evidence="7 8">
    <name type="scientific">Leersia perrieri</name>
    <dbReference type="NCBI Taxonomy" id="77586"/>
    <lineage>
        <taxon>Eukaryota</taxon>
        <taxon>Viridiplantae</taxon>
        <taxon>Streptophyta</taxon>
        <taxon>Embryophyta</taxon>
        <taxon>Tracheophyta</taxon>
        <taxon>Spermatophyta</taxon>
        <taxon>Magnoliopsida</taxon>
        <taxon>Liliopsida</taxon>
        <taxon>Poales</taxon>
        <taxon>Poaceae</taxon>
        <taxon>BOP clade</taxon>
        <taxon>Oryzoideae</taxon>
        <taxon>Oryzeae</taxon>
        <taxon>Oryzinae</taxon>
        <taxon>Leersia</taxon>
    </lineage>
</organism>
<reference evidence="7 8" key="1">
    <citation type="submission" date="2012-08" db="EMBL/GenBank/DDBJ databases">
        <title>Oryza genome evolution.</title>
        <authorList>
            <person name="Wing R.A."/>
        </authorList>
    </citation>
    <scope>NUCLEOTIDE SEQUENCE</scope>
</reference>
<dbReference type="GO" id="GO:0016757">
    <property type="term" value="F:glycosyltransferase activity"/>
    <property type="evidence" value="ECO:0007669"/>
    <property type="project" value="UniProtKB-KW"/>
</dbReference>
<proteinExistence type="predicted"/>
<evidence type="ECO:0000256" key="2">
    <source>
        <dbReference type="ARBA" id="ARBA00022676"/>
    </source>
</evidence>
<accession>A0A0D9WVN6</accession>
<dbReference type="PANTHER" id="PTHR31042:SF14">
    <property type="entry name" value="OS07G0158800 PROTEIN"/>
    <property type="match status" value="1"/>
</dbReference>
<dbReference type="Pfam" id="PF02485">
    <property type="entry name" value="Branch"/>
    <property type="match status" value="1"/>
</dbReference>
<keyword evidence="3" id="KW-0808">Transferase</keyword>
<reference evidence="8" key="2">
    <citation type="submission" date="2013-12" db="EMBL/GenBank/DDBJ databases">
        <authorList>
            <person name="Yu Y."/>
            <person name="Lee S."/>
            <person name="de Baynast K."/>
            <person name="Wissotski M."/>
            <person name="Liu L."/>
            <person name="Talag J."/>
            <person name="Goicoechea J."/>
            <person name="Angelova A."/>
            <person name="Jetty R."/>
            <person name="Kudrna D."/>
            <person name="Golser W."/>
            <person name="Rivera L."/>
            <person name="Zhang J."/>
            <person name="Wing R."/>
        </authorList>
    </citation>
    <scope>NUCLEOTIDE SEQUENCE</scope>
</reference>
<protein>
    <submittedName>
        <fullName evidence="7">Uncharacterized protein</fullName>
    </submittedName>
</protein>
<reference evidence="7" key="3">
    <citation type="submission" date="2015-04" db="UniProtKB">
        <authorList>
            <consortium name="EnsemblPlants"/>
        </authorList>
    </citation>
    <scope>IDENTIFICATION</scope>
</reference>
<dbReference type="EnsemblPlants" id="LPERR07G03150.1">
    <property type="protein sequence ID" value="LPERR07G03150.1"/>
    <property type="gene ID" value="LPERR07G03150"/>
</dbReference>
<name>A0A0D9WVN6_9ORYZ</name>
<dbReference type="PANTHER" id="PTHR31042">
    <property type="entry name" value="CORE-2/I-BRANCHING BETA-1,6-N-ACETYLGLUCOSAMINYLTRANSFERASE FAMILY PROTEIN-RELATED"/>
    <property type="match status" value="1"/>
</dbReference>
<keyword evidence="8" id="KW-1185">Reference proteome</keyword>
<evidence type="ECO:0000256" key="3">
    <source>
        <dbReference type="ARBA" id="ARBA00022679"/>
    </source>
</evidence>
<dbReference type="HOGENOM" id="CLU_035559_0_0_1"/>
<evidence type="ECO:0000256" key="6">
    <source>
        <dbReference type="SAM" id="SignalP"/>
    </source>
</evidence>
<keyword evidence="6" id="KW-0732">Signal</keyword>
<evidence type="ECO:0000313" key="8">
    <source>
        <dbReference type="Proteomes" id="UP000032180"/>
    </source>
</evidence>
<sequence>MAFSSPLVLTILLFASLTGLIVLAPLSSSPLPPPAKSAPPVVGDFVSNKVAGDSSTVVAGVDDEEDLALFRRATLDSSGEPAMTSLPPKVAFLFLTNSDLTFAPLWEKFFAGNADKLTVYIHADPSSSNLHLPPTKSFCGRFVVAAKPTRRADATLIAAARRLLAAAIVDDRANSYFILLSQHCVPIHSFRHLHAVLFPQPNPSSSSPARKSRNPISYIEVLDGEPQLRARYEAIGGEAAMLPELPFPKFRVGSQFFELSRRHAALVGHPHAYGAAEISPELVAGLRRRWREVNATVDYMFARKFKPDCLAPLMAIADTELIFAEAVAILFVCTLRSSEFSTLLPCTCPDAWCNQSV</sequence>
<evidence type="ECO:0000256" key="4">
    <source>
        <dbReference type="ARBA" id="ARBA00023136"/>
    </source>
</evidence>
<dbReference type="GO" id="GO:0016020">
    <property type="term" value="C:membrane"/>
    <property type="evidence" value="ECO:0007669"/>
    <property type="project" value="UniProtKB-SubCell"/>
</dbReference>
<dbReference type="STRING" id="77586.A0A0D9WVN6"/>
<dbReference type="InterPro" id="IPR003406">
    <property type="entry name" value="Glyco_trans_14"/>
</dbReference>
<keyword evidence="2" id="KW-0328">Glycosyltransferase</keyword>
<dbReference type="InterPro" id="IPR044174">
    <property type="entry name" value="BC10-like"/>
</dbReference>
<evidence type="ECO:0000256" key="5">
    <source>
        <dbReference type="ARBA" id="ARBA00023180"/>
    </source>
</evidence>
<feature type="chain" id="PRO_5002349137" evidence="6">
    <location>
        <begin position="24"/>
        <end position="357"/>
    </location>
</feature>
<comment type="subcellular location">
    <subcellularLocation>
        <location evidence="1">Membrane</location>
        <topology evidence="1">Single-pass type II membrane protein</topology>
    </subcellularLocation>
</comment>